<evidence type="ECO:0000313" key="2">
    <source>
        <dbReference type="EMBL" id="KAK6537720.1"/>
    </source>
</evidence>
<accession>A0AAV9X7S3</accession>
<dbReference type="AlphaFoldDB" id="A0AAV9X7S3"/>
<feature type="compositionally biased region" description="Low complexity" evidence="1">
    <location>
        <begin position="29"/>
        <end position="38"/>
    </location>
</feature>
<feature type="compositionally biased region" description="Low complexity" evidence="1">
    <location>
        <begin position="11"/>
        <end position="20"/>
    </location>
</feature>
<comment type="caution">
    <text evidence="2">The sequence shown here is derived from an EMBL/GenBank/DDBJ whole genome shotgun (WGS) entry which is preliminary data.</text>
</comment>
<feature type="compositionally biased region" description="Low complexity" evidence="1">
    <location>
        <begin position="201"/>
        <end position="218"/>
    </location>
</feature>
<reference evidence="2 3" key="1">
    <citation type="submission" date="2019-10" db="EMBL/GenBank/DDBJ databases">
        <authorList>
            <person name="Palmer J.M."/>
        </authorList>
    </citation>
    <scope>NUCLEOTIDE SEQUENCE [LARGE SCALE GENOMIC DNA]</scope>
    <source>
        <strain evidence="2 3">TWF694</strain>
    </source>
</reference>
<dbReference type="Proteomes" id="UP001365542">
    <property type="component" value="Unassembled WGS sequence"/>
</dbReference>
<feature type="compositionally biased region" description="Polar residues" evidence="1">
    <location>
        <begin position="190"/>
        <end position="200"/>
    </location>
</feature>
<organism evidence="2 3">
    <name type="scientific">Orbilia ellipsospora</name>
    <dbReference type="NCBI Taxonomy" id="2528407"/>
    <lineage>
        <taxon>Eukaryota</taxon>
        <taxon>Fungi</taxon>
        <taxon>Dikarya</taxon>
        <taxon>Ascomycota</taxon>
        <taxon>Pezizomycotina</taxon>
        <taxon>Orbiliomycetes</taxon>
        <taxon>Orbiliales</taxon>
        <taxon>Orbiliaceae</taxon>
        <taxon>Orbilia</taxon>
    </lineage>
</organism>
<proteinExistence type="predicted"/>
<dbReference type="EMBL" id="JAVHJO010000009">
    <property type="protein sequence ID" value="KAK6537720.1"/>
    <property type="molecule type" value="Genomic_DNA"/>
</dbReference>
<evidence type="ECO:0000256" key="1">
    <source>
        <dbReference type="SAM" id="MobiDB-lite"/>
    </source>
</evidence>
<feature type="compositionally biased region" description="Polar residues" evidence="1">
    <location>
        <begin position="1"/>
        <end position="10"/>
    </location>
</feature>
<feature type="region of interest" description="Disordered" evidence="1">
    <location>
        <begin position="184"/>
        <end position="240"/>
    </location>
</feature>
<sequence length="404" mass="43727">MMNQPMTSSRPAGPVSFSPAPGAPPPASGGPVPNSNLAAQQQQQLLIQKAQENQNQLQLDKSRVSLLLEINAELLKESLGLQATKAAATQDNSDDLKSLEKSYNECMHRLKVNLAYLAAMADRRTASLPASPALLIPPSTVPSLIEPYKKLQALFPGMNSSTGAISNPQSGHNRAISQSMMANPALKPSAPSQQSQVAHNSPSQQPQQQPQQSQPSQQMAAAQHALSQPPAHPQQSALQPVSIAQNQAGSIAPTMMQNVMQNHIHPGPIQNLNHLSQMNQMSPHQQQQLQQIQQIQQQQALNRQQQQQNAQMTMHPQQAGQMNMNAMNFNPGFYLQQAQMQAQMMRPQQNPRMMAVANTAGMGSTGMMAPTINPQMPGMDPMFGTGEMNWNFGMPGNWGVGGTS</sequence>
<name>A0AAV9X7S3_9PEZI</name>
<protein>
    <submittedName>
        <fullName evidence="2">Uncharacterized protein</fullName>
    </submittedName>
</protein>
<gene>
    <name evidence="2" type="ORF">TWF694_011888</name>
</gene>
<evidence type="ECO:0000313" key="3">
    <source>
        <dbReference type="Proteomes" id="UP001365542"/>
    </source>
</evidence>
<keyword evidence="3" id="KW-1185">Reference proteome</keyword>
<feature type="region of interest" description="Disordered" evidence="1">
    <location>
        <begin position="1"/>
        <end position="38"/>
    </location>
</feature>